<evidence type="ECO:0000259" key="5">
    <source>
        <dbReference type="SMART" id="SM00385"/>
    </source>
</evidence>
<evidence type="ECO:0000256" key="1">
    <source>
        <dbReference type="ARBA" id="ARBA00022618"/>
    </source>
</evidence>
<evidence type="ECO:0000313" key="7">
    <source>
        <dbReference type="EMBL" id="SPR01018.1"/>
    </source>
</evidence>
<keyword evidence="2 4" id="KW-0195">Cyclin</keyword>
<dbReference type="GO" id="GO:0016538">
    <property type="term" value="F:cyclin-dependent protein serine/threonine kinase regulator activity"/>
    <property type="evidence" value="ECO:0007669"/>
    <property type="project" value="InterPro"/>
</dbReference>
<evidence type="ECO:0000256" key="4">
    <source>
        <dbReference type="RuleBase" id="RU000383"/>
    </source>
</evidence>
<name>A0A3P3YLJ2_PLABS</name>
<dbReference type="AlphaFoldDB" id="A0A3P3YLJ2"/>
<dbReference type="PIRSF" id="PIRSF001771">
    <property type="entry name" value="Cyclin_A_B_D_E"/>
    <property type="match status" value="1"/>
</dbReference>
<geneLocation type="mitochondrion" evidence="7"/>
<dbReference type="SUPFAM" id="SSF47954">
    <property type="entry name" value="Cyclin-like"/>
    <property type="match status" value="2"/>
</dbReference>
<dbReference type="PANTHER" id="PTHR10177">
    <property type="entry name" value="CYCLINS"/>
    <property type="match status" value="1"/>
</dbReference>
<evidence type="ECO:0000313" key="8">
    <source>
        <dbReference type="Proteomes" id="UP000290189"/>
    </source>
</evidence>
<keyword evidence="7" id="KW-0496">Mitochondrion</keyword>
<feature type="domain" description="Cyclin-like" evidence="5">
    <location>
        <begin position="180"/>
        <end position="257"/>
    </location>
</feature>
<evidence type="ECO:0008006" key="9">
    <source>
        <dbReference type="Google" id="ProtNLM"/>
    </source>
</evidence>
<evidence type="ECO:0000259" key="6">
    <source>
        <dbReference type="SMART" id="SM01332"/>
    </source>
</evidence>
<dbReference type="EMBL" id="OVEO01000016">
    <property type="protein sequence ID" value="SPR01018.1"/>
    <property type="molecule type" value="Genomic_DNA"/>
</dbReference>
<dbReference type="SMART" id="SM01332">
    <property type="entry name" value="Cyclin_C"/>
    <property type="match status" value="1"/>
</dbReference>
<reference evidence="7 8" key="1">
    <citation type="submission" date="2018-03" db="EMBL/GenBank/DDBJ databases">
        <authorList>
            <person name="Fogelqvist J."/>
        </authorList>
    </citation>
    <scope>NUCLEOTIDE SEQUENCE [LARGE SCALE GENOMIC DNA]</scope>
</reference>
<dbReference type="InterPro" id="IPR006671">
    <property type="entry name" value="Cyclin_N"/>
</dbReference>
<dbReference type="Proteomes" id="UP000290189">
    <property type="component" value="Unassembled WGS sequence"/>
</dbReference>
<comment type="similarity">
    <text evidence="4">Belongs to the cyclin family.</text>
</comment>
<gene>
    <name evidence="7" type="ORF">PLBR_LOCUS8233</name>
</gene>
<protein>
    <recommendedName>
        <fullName evidence="9">Cyclin N-terminal domain-containing protein</fullName>
    </recommendedName>
</protein>
<dbReference type="SMART" id="SM00385">
    <property type="entry name" value="CYCLIN"/>
    <property type="match status" value="2"/>
</dbReference>
<keyword evidence="1" id="KW-0132">Cell division</keyword>
<evidence type="ECO:0000256" key="3">
    <source>
        <dbReference type="ARBA" id="ARBA00023306"/>
    </source>
</evidence>
<evidence type="ECO:0000256" key="2">
    <source>
        <dbReference type="ARBA" id="ARBA00023127"/>
    </source>
</evidence>
<dbReference type="GO" id="GO:0044772">
    <property type="term" value="P:mitotic cell cycle phase transition"/>
    <property type="evidence" value="ECO:0007669"/>
    <property type="project" value="InterPro"/>
</dbReference>
<dbReference type="Gene3D" id="1.10.472.10">
    <property type="entry name" value="Cyclin-like"/>
    <property type="match status" value="2"/>
</dbReference>
<dbReference type="InterPro" id="IPR036915">
    <property type="entry name" value="Cyclin-like_sf"/>
</dbReference>
<dbReference type="Pfam" id="PF00134">
    <property type="entry name" value="Cyclin_N"/>
    <property type="match status" value="1"/>
</dbReference>
<proteinExistence type="inferred from homology"/>
<dbReference type="InterPro" id="IPR046965">
    <property type="entry name" value="Cyclin_A/B-like"/>
</dbReference>
<sequence>MTRARPSERLAPAVASTPSASSKASTVMPISPLATRPPSLNLIDEFSNMLVNEQKFHAEMSYVDDYRQFSYDMRSRLLGWIVEVLSYVDASEQTLFLAAAIFDRFFRLGGCHKALWALLAGTSIFIASKYYQISAVRVRLITEALHNTYTRQDVYDMEMAVLGRLDFNISLVTAWDFAVFFLSRLPSLSQDGETVIRSMTSYLLELALVDRMHFDMRPSSLAASCIALAVHHHLYTIGADAPLRDQAVTDLERAVSARHCFLVDGMRSLYRLHDGRSPADPVPKKYASDAYHNVSKAQLRCPTRY</sequence>
<dbReference type="InterPro" id="IPR013763">
    <property type="entry name" value="Cyclin-like_dom"/>
</dbReference>
<dbReference type="InterPro" id="IPR039361">
    <property type="entry name" value="Cyclin"/>
</dbReference>
<accession>A0A3P3YLJ2</accession>
<feature type="domain" description="Cyclin-like" evidence="5">
    <location>
        <begin position="79"/>
        <end position="163"/>
    </location>
</feature>
<dbReference type="Pfam" id="PF02984">
    <property type="entry name" value="Cyclin_C"/>
    <property type="match status" value="1"/>
</dbReference>
<dbReference type="InterPro" id="IPR004367">
    <property type="entry name" value="Cyclin_C-dom"/>
</dbReference>
<keyword evidence="3" id="KW-0131">Cell cycle</keyword>
<organism evidence="7 8">
    <name type="scientific">Plasmodiophora brassicae</name>
    <name type="common">Clubroot disease agent</name>
    <dbReference type="NCBI Taxonomy" id="37360"/>
    <lineage>
        <taxon>Eukaryota</taxon>
        <taxon>Sar</taxon>
        <taxon>Rhizaria</taxon>
        <taxon>Endomyxa</taxon>
        <taxon>Phytomyxea</taxon>
        <taxon>Plasmodiophorida</taxon>
        <taxon>Plasmodiophoridae</taxon>
        <taxon>Plasmodiophora</taxon>
    </lineage>
</organism>
<feature type="domain" description="Cyclin C-terminal" evidence="6">
    <location>
        <begin position="172"/>
        <end position="302"/>
    </location>
</feature>
<dbReference type="GO" id="GO:0051301">
    <property type="term" value="P:cell division"/>
    <property type="evidence" value="ECO:0007669"/>
    <property type="project" value="UniProtKB-KW"/>
</dbReference>